<feature type="domain" description="Prephenate/arogenate dehydrogenase" evidence="2">
    <location>
        <begin position="21"/>
        <end position="320"/>
    </location>
</feature>
<protein>
    <submittedName>
        <fullName evidence="3">Prephenate dehydrogenase/arogenate dehydrogenase family protein</fullName>
    </submittedName>
</protein>
<evidence type="ECO:0000313" key="4">
    <source>
        <dbReference type="Proteomes" id="UP000292939"/>
    </source>
</evidence>
<dbReference type="InterPro" id="IPR046825">
    <property type="entry name" value="PDH_C"/>
</dbReference>
<dbReference type="PANTHER" id="PTHR21363">
    <property type="entry name" value="PREPHENATE DEHYDROGENASE"/>
    <property type="match status" value="1"/>
</dbReference>
<dbReference type="FunFam" id="3.40.50.720:FF:000208">
    <property type="entry name" value="Prephenate dehydrogenase"/>
    <property type="match status" value="1"/>
</dbReference>
<gene>
    <name evidence="3" type="ORF">DW355_15075</name>
</gene>
<dbReference type="Gene3D" id="1.10.3660.10">
    <property type="entry name" value="6-phosphogluconate dehydrogenase C-terminal like domain"/>
    <property type="match status" value="1"/>
</dbReference>
<proteinExistence type="predicted"/>
<evidence type="ECO:0000313" key="3">
    <source>
        <dbReference type="EMBL" id="QBK05871.1"/>
    </source>
</evidence>
<sequence length="320" mass="33954">MDFHALADSTSTPQQTAPLFDQLGLIGCGLIGGCFALALKQAGLVRHVVGYDTHPESVQEALARGVIDRAAPTAAHTVGAWHDDSTGQDVAGADLIFLAVPVSATEEVLRGIAPYIQPRALLMDAGSTKGDVIAAARPALGERIGNFVPAHPIAGKEKAGVAHAEATLFRGRQVILTPMQETQTGQLAQAARLWRALGCEVRHMSAEAHDAAFAAVSHLPHLLAFALMDSVAGQTLGPEWLDLAGSGFRDSTRIAASDPRVWRDILLANRTQVLAQSRQLQNALRAFDALIEHQQAAALEARIARASAERARMNGQQDTD</sequence>
<dbReference type="InterPro" id="IPR003099">
    <property type="entry name" value="Prephen_DH"/>
</dbReference>
<dbReference type="KEGG" id="hgr:DW355_15075"/>
<organism evidence="3 4">
    <name type="scientific">Hylemonella gracilis</name>
    <dbReference type="NCBI Taxonomy" id="80880"/>
    <lineage>
        <taxon>Bacteria</taxon>
        <taxon>Pseudomonadati</taxon>
        <taxon>Pseudomonadota</taxon>
        <taxon>Betaproteobacteria</taxon>
        <taxon>Burkholderiales</taxon>
        <taxon>Comamonadaceae</taxon>
        <taxon>Hylemonella</taxon>
    </lineage>
</organism>
<keyword evidence="1" id="KW-0560">Oxidoreductase</keyword>
<dbReference type="Gene3D" id="3.40.50.720">
    <property type="entry name" value="NAD(P)-binding Rossmann-like Domain"/>
    <property type="match status" value="1"/>
</dbReference>
<dbReference type="SUPFAM" id="SSF51735">
    <property type="entry name" value="NAD(P)-binding Rossmann-fold domains"/>
    <property type="match status" value="1"/>
</dbReference>
<dbReference type="Proteomes" id="UP000292939">
    <property type="component" value="Chromosome"/>
</dbReference>
<evidence type="ECO:0000259" key="2">
    <source>
        <dbReference type="PROSITE" id="PS51176"/>
    </source>
</evidence>
<accession>A0A4P6UQ77</accession>
<dbReference type="InterPro" id="IPR050812">
    <property type="entry name" value="Preph/Arog_dehydrog"/>
</dbReference>
<dbReference type="GO" id="GO:0006571">
    <property type="term" value="P:tyrosine biosynthetic process"/>
    <property type="evidence" value="ECO:0007669"/>
    <property type="project" value="InterPro"/>
</dbReference>
<name>A0A4P6UQ77_9BURK</name>
<dbReference type="InterPro" id="IPR036291">
    <property type="entry name" value="NAD(P)-bd_dom_sf"/>
</dbReference>
<dbReference type="Pfam" id="PF02153">
    <property type="entry name" value="PDH_N"/>
    <property type="match status" value="1"/>
</dbReference>
<dbReference type="GO" id="GO:0070403">
    <property type="term" value="F:NAD+ binding"/>
    <property type="evidence" value="ECO:0007669"/>
    <property type="project" value="InterPro"/>
</dbReference>
<dbReference type="SUPFAM" id="SSF48179">
    <property type="entry name" value="6-phosphogluconate dehydrogenase C-terminal domain-like"/>
    <property type="match status" value="1"/>
</dbReference>
<dbReference type="PROSITE" id="PS51176">
    <property type="entry name" value="PDH_ADH"/>
    <property type="match status" value="1"/>
</dbReference>
<dbReference type="EMBL" id="CP031395">
    <property type="protein sequence ID" value="QBK05871.1"/>
    <property type="molecule type" value="Genomic_DNA"/>
</dbReference>
<dbReference type="GO" id="GO:0004665">
    <property type="term" value="F:prephenate dehydrogenase (NADP+) activity"/>
    <property type="evidence" value="ECO:0007669"/>
    <property type="project" value="InterPro"/>
</dbReference>
<dbReference type="InterPro" id="IPR008927">
    <property type="entry name" value="6-PGluconate_DH-like_C_sf"/>
</dbReference>
<dbReference type="InterPro" id="IPR046826">
    <property type="entry name" value="PDH_N"/>
</dbReference>
<evidence type="ECO:0000256" key="1">
    <source>
        <dbReference type="ARBA" id="ARBA00023002"/>
    </source>
</evidence>
<reference evidence="3 4" key="1">
    <citation type="submission" date="2018-07" db="EMBL/GenBank/DDBJ databases">
        <title>Exploring interactions and the metabolic potential of the ultra-small soil bacteria Hylemonella gracilis.</title>
        <authorList>
            <person name="Tyc O."/>
            <person name="Kulkarni P."/>
            <person name="Gawehns F."/>
            <person name="Hundscheid M."/>
            <person name="Zweers H."/>
            <person name="Garbeva P."/>
        </authorList>
    </citation>
    <scope>NUCLEOTIDE SEQUENCE [LARGE SCALE GENOMIC DNA]</scope>
    <source>
        <strain evidence="3 4">NS1</strain>
    </source>
</reference>
<dbReference type="OrthoDB" id="9809920at2"/>
<dbReference type="Pfam" id="PF20463">
    <property type="entry name" value="PDH_C"/>
    <property type="match status" value="1"/>
</dbReference>
<dbReference type="GO" id="GO:0008977">
    <property type="term" value="F:prephenate dehydrogenase (NAD+) activity"/>
    <property type="evidence" value="ECO:0007669"/>
    <property type="project" value="InterPro"/>
</dbReference>
<dbReference type="PANTHER" id="PTHR21363:SF0">
    <property type="entry name" value="PREPHENATE DEHYDROGENASE [NADP(+)]"/>
    <property type="match status" value="1"/>
</dbReference>
<dbReference type="RefSeq" id="WP_131281290.1">
    <property type="nucleotide sequence ID" value="NZ_CP031395.1"/>
</dbReference>
<dbReference type="AlphaFoldDB" id="A0A4P6UQ77"/>